<feature type="region of interest" description="Disordered" evidence="1">
    <location>
        <begin position="128"/>
        <end position="221"/>
    </location>
</feature>
<dbReference type="Proteomes" id="UP000283090">
    <property type="component" value="Unassembled WGS sequence"/>
</dbReference>
<proteinExistence type="predicted"/>
<comment type="caution">
    <text evidence="2">The sequence shown here is derived from an EMBL/GenBank/DDBJ whole genome shotgun (WGS) entry which is preliminary data.</text>
</comment>
<dbReference type="GeneID" id="93583774"/>
<feature type="region of interest" description="Disordered" evidence="1">
    <location>
        <begin position="256"/>
        <end position="292"/>
    </location>
</feature>
<dbReference type="RefSeq" id="XP_067492764.1">
    <property type="nucleotide sequence ID" value="XM_067630085.1"/>
</dbReference>
<dbReference type="VEuPathDB" id="FungiDB:DFL_001463"/>
<dbReference type="EMBL" id="SAEB01000003">
    <property type="protein sequence ID" value="RVD87220.1"/>
    <property type="molecule type" value="Genomic_DNA"/>
</dbReference>
<dbReference type="AlphaFoldDB" id="A0A437A8H5"/>
<name>A0A437A8H5_ARTFL</name>
<protein>
    <submittedName>
        <fullName evidence="2">Uncharacterized protein</fullName>
    </submittedName>
</protein>
<keyword evidence="3" id="KW-1185">Reference proteome</keyword>
<gene>
    <name evidence="2" type="ORF">DFL_001463</name>
</gene>
<sequence>MLPLVNLSATEGYVICDSKNKEKCETVYKTSSYSWLSTEAPCYNDIATITQVNQPVTIAAYLTNKIETCRCEQAGTCYYGTASTVVAQPTQFPYINTAWYYHVCNYTDFYKWYSGDYSPDYSGVKTHGGKGGYGPTPQGPTPQGPSAATRSTSMPPAKWQQGPRNTTVAKAPEYHGEYKPEYSGNNKTEYPGEYKPGYNGNYKSKYRSENKPGYNGNNKPVYNGEYKPEYRGENKPVYQGEHKAVYNGEYKPNYQGNGGYEMGQPGGNNVGPSSAGPFTTAPPTTSKPGKGCDTLEGLDADGTCENVGDIDPCALESLVTAGSLEECERSGGKVPTDLVGCITDTSTADLECILSCNKDFDSVLLAQQCLNKSGTVHDPSIKCAEMGLSGGSEVLYKACVELQGGAPCSPQFIKDQAIEDATEYITESATADLLSGGVKKCVETAGYGLDVGSGVNAGIEAVDGILRFSRSDSHDSLGDATTNINGCVSDLLKGIISF</sequence>
<dbReference type="OrthoDB" id="5430887at2759"/>
<reference evidence="2 3" key="1">
    <citation type="submission" date="2019-01" db="EMBL/GenBank/DDBJ databases">
        <title>Intercellular communication is required for trap formation in the nematode-trapping fungus Duddingtonia flagrans.</title>
        <authorList>
            <person name="Youssar L."/>
            <person name="Wernet V."/>
            <person name="Hensel N."/>
            <person name="Hildebrandt H.-G."/>
            <person name="Fischer R."/>
        </authorList>
    </citation>
    <scope>NUCLEOTIDE SEQUENCE [LARGE SCALE GENOMIC DNA]</scope>
    <source>
        <strain evidence="2 3">CBS H-5679</strain>
    </source>
</reference>
<feature type="compositionally biased region" description="Gly residues" evidence="1">
    <location>
        <begin position="256"/>
        <end position="269"/>
    </location>
</feature>
<accession>A0A437A8H5</accession>
<evidence type="ECO:0000256" key="1">
    <source>
        <dbReference type="SAM" id="MobiDB-lite"/>
    </source>
</evidence>
<organism evidence="2 3">
    <name type="scientific">Arthrobotrys flagrans</name>
    <name type="common">Nematode-trapping fungus</name>
    <name type="synonym">Trichothecium flagrans</name>
    <dbReference type="NCBI Taxonomy" id="97331"/>
    <lineage>
        <taxon>Eukaryota</taxon>
        <taxon>Fungi</taxon>
        <taxon>Dikarya</taxon>
        <taxon>Ascomycota</taxon>
        <taxon>Pezizomycotina</taxon>
        <taxon>Orbiliomycetes</taxon>
        <taxon>Orbiliales</taxon>
        <taxon>Orbiliaceae</taxon>
        <taxon>Arthrobotrys</taxon>
    </lineage>
</organism>
<evidence type="ECO:0000313" key="2">
    <source>
        <dbReference type="EMBL" id="RVD87220.1"/>
    </source>
</evidence>
<evidence type="ECO:0000313" key="3">
    <source>
        <dbReference type="Proteomes" id="UP000283090"/>
    </source>
</evidence>